<dbReference type="Gene3D" id="3.30.565.10">
    <property type="entry name" value="Histidine kinase-like ATPase, C-terminal domain"/>
    <property type="match status" value="1"/>
</dbReference>
<feature type="transmembrane region" description="Helical" evidence="9">
    <location>
        <begin position="64"/>
        <end position="80"/>
    </location>
</feature>
<sequence length="387" mass="40409">MTEPPPEQSTRHALVVDLLFGFAVFAVVAIAVGADVSGRGNQPLGYGLAVVLGALMLVRRRRPLFVLAATCVLVVANYVIDLPTIGLAVPLAGALYSAAEAGHTRWAVGGATALLSLSTLIRLGEGQDPAYLLGYELASTVAIMGAAIALGDGTRQRREGARQRRRIAVLDAQAREAEAAERTARERTRIARDLHDAVGHHLSVVSLHSAVASEALEEGVEDPSVARAELDHVSRAAREGLRDLRATVRALRDPGGEVEPVAGLAHLEALASSVRDAGVRVEVSGSPGEGLPGLVDAVAYRVVQEALTNTLRHAGARHARVLMARDGDGLTVTITDDGGSVRTPVREGSGLTGMRERVRMAEGTLEVGPDPAGGFRVRARLPIGGGA</sequence>
<dbReference type="Proteomes" id="UP000467124">
    <property type="component" value="Unassembled WGS sequence"/>
</dbReference>
<dbReference type="PANTHER" id="PTHR24421">
    <property type="entry name" value="NITRATE/NITRITE SENSOR PROTEIN NARX-RELATED"/>
    <property type="match status" value="1"/>
</dbReference>
<dbReference type="InterPro" id="IPR036890">
    <property type="entry name" value="HATPase_C_sf"/>
</dbReference>
<evidence type="ECO:0000256" key="7">
    <source>
        <dbReference type="ARBA" id="ARBA00022840"/>
    </source>
</evidence>
<evidence type="ECO:0000256" key="5">
    <source>
        <dbReference type="ARBA" id="ARBA00022741"/>
    </source>
</evidence>
<keyword evidence="7" id="KW-0067">ATP-binding</keyword>
<dbReference type="Pfam" id="PF23539">
    <property type="entry name" value="DUF7134"/>
    <property type="match status" value="1"/>
</dbReference>
<evidence type="ECO:0000256" key="4">
    <source>
        <dbReference type="ARBA" id="ARBA00022679"/>
    </source>
</evidence>
<evidence type="ECO:0000256" key="1">
    <source>
        <dbReference type="ARBA" id="ARBA00000085"/>
    </source>
</evidence>
<dbReference type="AlphaFoldDB" id="A0A7K2ISS6"/>
<name>A0A7K2ISS6_9ACTN</name>
<protein>
    <recommendedName>
        <fullName evidence="2">histidine kinase</fullName>
        <ecNumber evidence="2">2.7.13.3</ecNumber>
    </recommendedName>
</protein>
<dbReference type="Pfam" id="PF07730">
    <property type="entry name" value="HisKA_3"/>
    <property type="match status" value="1"/>
</dbReference>
<comment type="catalytic activity">
    <reaction evidence="1">
        <text>ATP + protein L-histidine = ADP + protein N-phospho-L-histidine.</text>
        <dbReference type="EC" id="2.7.13.3"/>
    </reaction>
</comment>
<feature type="transmembrane region" description="Helical" evidence="9">
    <location>
        <begin position="40"/>
        <end position="57"/>
    </location>
</feature>
<feature type="transmembrane region" description="Helical" evidence="9">
    <location>
        <begin position="130"/>
        <end position="150"/>
    </location>
</feature>
<dbReference type="SUPFAM" id="SSF55874">
    <property type="entry name" value="ATPase domain of HSP90 chaperone/DNA topoisomerase II/histidine kinase"/>
    <property type="match status" value="1"/>
</dbReference>
<evidence type="ECO:0000313" key="13">
    <source>
        <dbReference type="EMBL" id="MYR32907.1"/>
    </source>
</evidence>
<keyword evidence="4" id="KW-0808">Transferase</keyword>
<evidence type="ECO:0000313" key="14">
    <source>
        <dbReference type="Proteomes" id="UP000467124"/>
    </source>
</evidence>
<evidence type="ECO:0000256" key="9">
    <source>
        <dbReference type="SAM" id="Phobius"/>
    </source>
</evidence>
<organism evidence="13 14">
    <name type="scientific">Nocardiopsis alba</name>
    <dbReference type="NCBI Taxonomy" id="53437"/>
    <lineage>
        <taxon>Bacteria</taxon>
        <taxon>Bacillati</taxon>
        <taxon>Actinomycetota</taxon>
        <taxon>Actinomycetes</taxon>
        <taxon>Streptosporangiales</taxon>
        <taxon>Nocardiopsidaceae</taxon>
        <taxon>Nocardiopsis</taxon>
    </lineage>
</organism>
<feature type="domain" description="Signal transduction histidine kinase subgroup 3 dimerisation and phosphoacceptor" evidence="11">
    <location>
        <begin position="186"/>
        <end position="255"/>
    </location>
</feature>
<keyword evidence="3" id="KW-0597">Phosphoprotein</keyword>
<dbReference type="EC" id="2.7.13.3" evidence="2"/>
<evidence type="ECO:0000256" key="6">
    <source>
        <dbReference type="ARBA" id="ARBA00022777"/>
    </source>
</evidence>
<keyword evidence="5" id="KW-0547">Nucleotide-binding</keyword>
<keyword evidence="9" id="KW-0812">Transmembrane</keyword>
<keyword evidence="9" id="KW-1133">Transmembrane helix</keyword>
<reference evidence="13 14" key="1">
    <citation type="journal article" date="2019" name="Nat. Commun.">
        <title>The antimicrobial potential of Streptomyces from insect microbiomes.</title>
        <authorList>
            <person name="Chevrette M.G."/>
            <person name="Carlson C.M."/>
            <person name="Ortega H.E."/>
            <person name="Thomas C."/>
            <person name="Ananiev G.E."/>
            <person name="Barns K.J."/>
            <person name="Book A.J."/>
            <person name="Cagnazzo J."/>
            <person name="Carlos C."/>
            <person name="Flanigan W."/>
            <person name="Grubbs K.J."/>
            <person name="Horn H.A."/>
            <person name="Hoffmann F.M."/>
            <person name="Klassen J.L."/>
            <person name="Knack J.J."/>
            <person name="Lewin G.R."/>
            <person name="McDonald B.R."/>
            <person name="Muller L."/>
            <person name="Melo W.G.P."/>
            <person name="Pinto-Tomas A.A."/>
            <person name="Schmitz A."/>
            <person name="Wendt-Pienkowski E."/>
            <person name="Wildman S."/>
            <person name="Zhao M."/>
            <person name="Zhang F."/>
            <person name="Bugni T.S."/>
            <person name="Andes D.R."/>
            <person name="Pupo M.T."/>
            <person name="Currie C.R."/>
        </authorList>
    </citation>
    <scope>NUCLEOTIDE SEQUENCE [LARGE SCALE GENOMIC DNA]</scope>
    <source>
        <strain evidence="13 14">SID5840</strain>
    </source>
</reference>
<dbReference type="InterPro" id="IPR055558">
    <property type="entry name" value="DUF7134"/>
</dbReference>
<dbReference type="EMBL" id="WWHY01000001">
    <property type="protein sequence ID" value="MYR32907.1"/>
    <property type="molecule type" value="Genomic_DNA"/>
</dbReference>
<comment type="caution">
    <text evidence="13">The sequence shown here is derived from an EMBL/GenBank/DDBJ whole genome shotgun (WGS) entry which is preliminary data.</text>
</comment>
<feature type="domain" description="DUF7134" evidence="12">
    <location>
        <begin position="10"/>
        <end position="158"/>
    </location>
</feature>
<proteinExistence type="predicted"/>
<gene>
    <name evidence="13" type="ORF">GTW20_11675</name>
</gene>
<evidence type="ECO:0000256" key="2">
    <source>
        <dbReference type="ARBA" id="ARBA00012438"/>
    </source>
</evidence>
<dbReference type="InterPro" id="IPR003594">
    <property type="entry name" value="HATPase_dom"/>
</dbReference>
<keyword evidence="8" id="KW-0902">Two-component regulatory system</keyword>
<keyword evidence="6 13" id="KW-0418">Kinase</keyword>
<evidence type="ECO:0000256" key="8">
    <source>
        <dbReference type="ARBA" id="ARBA00023012"/>
    </source>
</evidence>
<dbReference type="GO" id="GO:0000155">
    <property type="term" value="F:phosphorelay sensor kinase activity"/>
    <property type="evidence" value="ECO:0007669"/>
    <property type="project" value="InterPro"/>
</dbReference>
<keyword evidence="9" id="KW-0472">Membrane</keyword>
<dbReference type="PANTHER" id="PTHR24421:SF10">
    <property type="entry name" value="NITRATE_NITRITE SENSOR PROTEIN NARQ"/>
    <property type="match status" value="1"/>
</dbReference>
<dbReference type="GO" id="GO:0016020">
    <property type="term" value="C:membrane"/>
    <property type="evidence" value="ECO:0007669"/>
    <property type="project" value="InterPro"/>
</dbReference>
<dbReference type="Gene3D" id="1.20.5.1930">
    <property type="match status" value="1"/>
</dbReference>
<dbReference type="InterPro" id="IPR011712">
    <property type="entry name" value="Sig_transdc_His_kin_sub3_dim/P"/>
</dbReference>
<feature type="transmembrane region" description="Helical" evidence="9">
    <location>
        <begin position="12"/>
        <end position="34"/>
    </location>
</feature>
<evidence type="ECO:0000259" key="10">
    <source>
        <dbReference type="Pfam" id="PF02518"/>
    </source>
</evidence>
<evidence type="ECO:0000259" key="11">
    <source>
        <dbReference type="Pfam" id="PF07730"/>
    </source>
</evidence>
<evidence type="ECO:0000259" key="12">
    <source>
        <dbReference type="Pfam" id="PF23539"/>
    </source>
</evidence>
<dbReference type="RefSeq" id="WP_017536081.1">
    <property type="nucleotide sequence ID" value="NZ_JBEXQO010000009.1"/>
</dbReference>
<dbReference type="GO" id="GO:0005524">
    <property type="term" value="F:ATP binding"/>
    <property type="evidence" value="ECO:0007669"/>
    <property type="project" value="UniProtKB-KW"/>
</dbReference>
<dbReference type="Pfam" id="PF02518">
    <property type="entry name" value="HATPase_c"/>
    <property type="match status" value="1"/>
</dbReference>
<dbReference type="InterPro" id="IPR050482">
    <property type="entry name" value="Sensor_HK_TwoCompSys"/>
</dbReference>
<feature type="domain" description="Histidine kinase/HSP90-like ATPase" evidence="10">
    <location>
        <begin position="300"/>
        <end position="383"/>
    </location>
</feature>
<accession>A0A7K2ISS6</accession>
<dbReference type="GO" id="GO:0046983">
    <property type="term" value="F:protein dimerization activity"/>
    <property type="evidence" value="ECO:0007669"/>
    <property type="project" value="InterPro"/>
</dbReference>
<evidence type="ECO:0000256" key="3">
    <source>
        <dbReference type="ARBA" id="ARBA00022553"/>
    </source>
</evidence>
<dbReference type="CDD" id="cd16917">
    <property type="entry name" value="HATPase_UhpB-NarQ-NarX-like"/>
    <property type="match status" value="1"/>
</dbReference>